<evidence type="ECO:0000256" key="1">
    <source>
        <dbReference type="SAM" id="MobiDB-lite"/>
    </source>
</evidence>
<dbReference type="InterPro" id="IPR032675">
    <property type="entry name" value="LRR_dom_sf"/>
</dbReference>
<dbReference type="EMBL" id="KV417502">
    <property type="protein sequence ID" value="KZP28587.1"/>
    <property type="molecule type" value="Genomic_DNA"/>
</dbReference>
<dbReference type="SUPFAM" id="SSF52047">
    <property type="entry name" value="RNI-like"/>
    <property type="match status" value="1"/>
</dbReference>
<protein>
    <submittedName>
        <fullName evidence="2">Uncharacterized protein</fullName>
    </submittedName>
</protein>
<feature type="region of interest" description="Disordered" evidence="1">
    <location>
        <begin position="413"/>
        <end position="452"/>
    </location>
</feature>
<accession>A0A166RRX1</accession>
<organism evidence="2 3">
    <name type="scientific">Athelia psychrophila</name>
    <dbReference type="NCBI Taxonomy" id="1759441"/>
    <lineage>
        <taxon>Eukaryota</taxon>
        <taxon>Fungi</taxon>
        <taxon>Dikarya</taxon>
        <taxon>Basidiomycota</taxon>
        <taxon>Agaricomycotina</taxon>
        <taxon>Agaricomycetes</taxon>
        <taxon>Agaricomycetidae</taxon>
        <taxon>Atheliales</taxon>
        <taxon>Atheliaceae</taxon>
        <taxon>Athelia</taxon>
    </lineage>
</organism>
<feature type="compositionally biased region" description="Acidic residues" evidence="1">
    <location>
        <begin position="422"/>
        <end position="452"/>
    </location>
</feature>
<name>A0A166RRX1_9AGAM</name>
<dbReference type="Proteomes" id="UP000076532">
    <property type="component" value="Unassembled WGS sequence"/>
</dbReference>
<evidence type="ECO:0000313" key="3">
    <source>
        <dbReference type="Proteomes" id="UP000076532"/>
    </source>
</evidence>
<dbReference type="Gene3D" id="3.80.10.10">
    <property type="entry name" value="Ribonuclease Inhibitor"/>
    <property type="match status" value="1"/>
</dbReference>
<proteinExistence type="predicted"/>
<dbReference type="OrthoDB" id="2884925at2759"/>
<evidence type="ECO:0000313" key="2">
    <source>
        <dbReference type="EMBL" id="KZP28587.1"/>
    </source>
</evidence>
<sequence length="452" mass="51196">MMVELESKVDTSFAIRAPIDTLPNELLSNIFTMGAASGPPPLDMEQLPFAFLVSSISRRWREAAISSPPLWSQLSFTANTRSAAYPLDISINVLRRRGSADWPVSKIMLTLLPHCERWRKLCVRAGDANENFIIRSLVQHIPVPLLQHFEFVYDGKCIEVDGSHAPFFNLAPRDVLGVRSTSSQLTSFRFDSKPTSVTQSQMKSIAAASPALQVLHLRLKGFETSGRGPIHLPSLRYLSLNFQAWDSDTQPLHIFAIMVAPALESLELVWLPRYNVRDQDTLFQNLSTYPRPQTLKLSHSIYHSEVCGAVFGLFPTVISLYLLGTAKEPKISLLPALKNVTYHLDQHPWGNLDHAYMKWLCRHVQDCHGTPRAMESIRMSSSACELRRLNVYGEAHYRTLRDLVDLEELPDDADSLKNSWSSDDEVEGEEEYDDLEDHWEDYLDPEAESESD</sequence>
<dbReference type="AlphaFoldDB" id="A0A166RRX1"/>
<dbReference type="Gene3D" id="1.20.1280.50">
    <property type="match status" value="1"/>
</dbReference>
<keyword evidence="3" id="KW-1185">Reference proteome</keyword>
<gene>
    <name evidence="2" type="ORF">FIBSPDRAFT_927387</name>
</gene>
<reference evidence="2 3" key="1">
    <citation type="journal article" date="2016" name="Mol. Biol. Evol.">
        <title>Comparative Genomics of Early-Diverging Mushroom-Forming Fungi Provides Insights into the Origins of Lignocellulose Decay Capabilities.</title>
        <authorList>
            <person name="Nagy L.G."/>
            <person name="Riley R."/>
            <person name="Tritt A."/>
            <person name="Adam C."/>
            <person name="Daum C."/>
            <person name="Floudas D."/>
            <person name="Sun H."/>
            <person name="Yadav J.S."/>
            <person name="Pangilinan J."/>
            <person name="Larsson K.H."/>
            <person name="Matsuura K."/>
            <person name="Barry K."/>
            <person name="Labutti K."/>
            <person name="Kuo R."/>
            <person name="Ohm R.A."/>
            <person name="Bhattacharya S.S."/>
            <person name="Shirouzu T."/>
            <person name="Yoshinaga Y."/>
            <person name="Martin F.M."/>
            <person name="Grigoriev I.V."/>
            <person name="Hibbett D.S."/>
        </authorList>
    </citation>
    <scope>NUCLEOTIDE SEQUENCE [LARGE SCALE GENOMIC DNA]</scope>
    <source>
        <strain evidence="2 3">CBS 109695</strain>
    </source>
</reference>